<protein>
    <submittedName>
        <fullName evidence="1">Uncharacterized protein</fullName>
    </submittedName>
</protein>
<proteinExistence type="predicted"/>
<evidence type="ECO:0000313" key="2">
    <source>
        <dbReference type="Proteomes" id="UP001488838"/>
    </source>
</evidence>
<reference evidence="1 2" key="1">
    <citation type="journal article" date="2023" name="bioRxiv">
        <title>Conserved and derived expression patterns and positive selection on dental genes reveal complex evolutionary context of ever-growing rodent molars.</title>
        <authorList>
            <person name="Calamari Z.T."/>
            <person name="Song A."/>
            <person name="Cohen E."/>
            <person name="Akter M."/>
            <person name="Roy R.D."/>
            <person name="Hallikas O."/>
            <person name="Christensen M.M."/>
            <person name="Li P."/>
            <person name="Marangoni P."/>
            <person name="Jernvall J."/>
            <person name="Klein O.D."/>
        </authorList>
    </citation>
    <scope>NUCLEOTIDE SEQUENCE [LARGE SCALE GENOMIC DNA]</scope>
    <source>
        <strain evidence="1">V071</strain>
    </source>
</reference>
<dbReference type="AlphaFoldDB" id="A0AAW0HP29"/>
<name>A0AAW0HP29_MYOGA</name>
<dbReference type="EMBL" id="JBBHLL010000416">
    <property type="protein sequence ID" value="KAK7803506.1"/>
    <property type="molecule type" value="Genomic_DNA"/>
</dbReference>
<gene>
    <name evidence="1" type="ORF">U0070_002691</name>
</gene>
<evidence type="ECO:0000313" key="1">
    <source>
        <dbReference type="EMBL" id="KAK7803506.1"/>
    </source>
</evidence>
<feature type="non-terminal residue" evidence="1">
    <location>
        <position position="1"/>
    </location>
</feature>
<comment type="caution">
    <text evidence="1">The sequence shown here is derived from an EMBL/GenBank/DDBJ whole genome shotgun (WGS) entry which is preliminary data.</text>
</comment>
<accession>A0AAW0HP29</accession>
<dbReference type="Proteomes" id="UP001488838">
    <property type="component" value="Unassembled WGS sequence"/>
</dbReference>
<sequence length="83" mass="9025">YCSPGISCSYSSPGRAPVQLGIAGWQLGGSPRVTLAEEFQEPLVLQSARSFCHCPFSDILFVLVPLPRRLPQQTSSDHACILH</sequence>
<organism evidence="1 2">
    <name type="scientific">Myodes glareolus</name>
    <name type="common">Bank vole</name>
    <name type="synonym">Clethrionomys glareolus</name>
    <dbReference type="NCBI Taxonomy" id="447135"/>
    <lineage>
        <taxon>Eukaryota</taxon>
        <taxon>Metazoa</taxon>
        <taxon>Chordata</taxon>
        <taxon>Craniata</taxon>
        <taxon>Vertebrata</taxon>
        <taxon>Euteleostomi</taxon>
        <taxon>Mammalia</taxon>
        <taxon>Eutheria</taxon>
        <taxon>Euarchontoglires</taxon>
        <taxon>Glires</taxon>
        <taxon>Rodentia</taxon>
        <taxon>Myomorpha</taxon>
        <taxon>Muroidea</taxon>
        <taxon>Cricetidae</taxon>
        <taxon>Arvicolinae</taxon>
        <taxon>Myodes</taxon>
    </lineage>
</organism>
<keyword evidence="2" id="KW-1185">Reference proteome</keyword>